<evidence type="ECO:0000256" key="10">
    <source>
        <dbReference type="PROSITE-ProRule" id="PRU00175"/>
    </source>
</evidence>
<comment type="pathway">
    <text evidence="3 11">Protein modification; protein ubiquitination.</text>
</comment>
<evidence type="ECO:0000256" key="3">
    <source>
        <dbReference type="ARBA" id="ARBA00004906"/>
    </source>
</evidence>
<proteinExistence type="predicted"/>
<keyword evidence="4 11" id="KW-0808">Transferase</keyword>
<dbReference type="Pfam" id="PF13445">
    <property type="entry name" value="zf-RING_UBOX"/>
    <property type="match status" value="1"/>
</dbReference>
<comment type="catalytic activity">
    <reaction evidence="1 11">
        <text>S-ubiquitinyl-[E2 ubiquitin-conjugating enzyme]-L-cysteine + [acceptor protein]-L-lysine = [E2 ubiquitin-conjugating enzyme]-L-cysteine + N(6)-ubiquitinyl-[acceptor protein]-L-lysine.</text>
        <dbReference type="EC" id="2.3.2.27"/>
    </reaction>
</comment>
<feature type="domain" description="RING-type" evidence="12">
    <location>
        <begin position="91"/>
        <end position="138"/>
    </location>
</feature>
<evidence type="ECO:0000256" key="4">
    <source>
        <dbReference type="ARBA" id="ARBA00022679"/>
    </source>
</evidence>
<keyword evidence="7 11" id="KW-0833">Ubl conjugation pathway</keyword>
<dbReference type="EMBL" id="JABTTQ020001144">
    <property type="protein sequence ID" value="KAK6134609.1"/>
    <property type="molecule type" value="Genomic_DNA"/>
</dbReference>
<dbReference type="Gene3D" id="3.30.40.10">
    <property type="entry name" value="Zinc/RING finger domain, C3HC4 (zinc finger)"/>
    <property type="match status" value="1"/>
</dbReference>
<dbReference type="PANTHER" id="PTHR12313">
    <property type="entry name" value="E3 UBIQUITIN-PROTEIN LIGASE RNF5-RELATED"/>
    <property type="match status" value="1"/>
</dbReference>
<feature type="transmembrane region" description="Helical" evidence="11">
    <location>
        <begin position="280"/>
        <end position="298"/>
    </location>
</feature>
<gene>
    <name evidence="13" type="ORF">DH2020_031668</name>
</gene>
<keyword evidence="11" id="KW-0812">Transmembrane</keyword>
<dbReference type="EC" id="2.3.2.27" evidence="11"/>
<accession>A0ABR0VKG6</accession>
<keyword evidence="8 11" id="KW-0862">Zinc</keyword>
<keyword evidence="5 11" id="KW-0479">Metal-binding</keyword>
<dbReference type="SUPFAM" id="SSF57850">
    <property type="entry name" value="RING/U-box"/>
    <property type="match status" value="1"/>
</dbReference>
<dbReference type="InterPro" id="IPR001841">
    <property type="entry name" value="Znf_RING"/>
</dbReference>
<keyword evidence="11" id="KW-1133">Transmembrane helix</keyword>
<dbReference type="PROSITE" id="PS00518">
    <property type="entry name" value="ZF_RING_1"/>
    <property type="match status" value="1"/>
</dbReference>
<keyword evidence="11" id="KW-0256">Endoplasmic reticulum</keyword>
<evidence type="ECO:0000313" key="14">
    <source>
        <dbReference type="Proteomes" id="UP001318860"/>
    </source>
</evidence>
<dbReference type="PROSITE" id="PS50089">
    <property type="entry name" value="ZF_RING_2"/>
    <property type="match status" value="1"/>
</dbReference>
<comment type="domain">
    <text evidence="11">The RING-type zinc finger domain is responsible for E3 ligase activity.</text>
</comment>
<dbReference type="InterPro" id="IPR027370">
    <property type="entry name" value="Znf-RING_euk"/>
</dbReference>
<evidence type="ECO:0000256" key="7">
    <source>
        <dbReference type="ARBA" id="ARBA00022786"/>
    </source>
</evidence>
<evidence type="ECO:0000256" key="11">
    <source>
        <dbReference type="RuleBase" id="RU369090"/>
    </source>
</evidence>
<keyword evidence="9 11" id="KW-0472">Membrane</keyword>
<keyword evidence="6 10" id="KW-0863">Zinc-finger</keyword>
<organism evidence="13 14">
    <name type="scientific">Rehmannia glutinosa</name>
    <name type="common">Chinese foxglove</name>
    <dbReference type="NCBI Taxonomy" id="99300"/>
    <lineage>
        <taxon>Eukaryota</taxon>
        <taxon>Viridiplantae</taxon>
        <taxon>Streptophyta</taxon>
        <taxon>Embryophyta</taxon>
        <taxon>Tracheophyta</taxon>
        <taxon>Spermatophyta</taxon>
        <taxon>Magnoliopsida</taxon>
        <taxon>eudicotyledons</taxon>
        <taxon>Gunneridae</taxon>
        <taxon>Pentapetalae</taxon>
        <taxon>asterids</taxon>
        <taxon>lamiids</taxon>
        <taxon>Lamiales</taxon>
        <taxon>Orobanchaceae</taxon>
        <taxon>Rehmannieae</taxon>
        <taxon>Rehmannia</taxon>
    </lineage>
</organism>
<sequence length="299" mass="33269">MYNSAYTELKNPQIPTTPIHLCGQKVQYHIGDSSLSQEAVLLIDSAVTMAFQQNFGASTMNFGSEADDVSHKQKWNLISQSADNLNGCFDCNICLDSSHDPVVTLCGHLYCWPCIYKWLQVQNSSFESDERPKCPVCKSHISTSSLVPLYGRGTSESEGKKPQLDLAIPHRPPALGMNALLASANHQNPFQPQTRAFQEQQYFSHPFSSYTSVTPPPTFGGTSSTSFFSPTINMVGEMVFARMFGSSDGSLFAYPYSNYHPSRGNGSPRLRRQEMQLDKSLNRVSIFLFCCIILCLILF</sequence>
<evidence type="ECO:0000313" key="13">
    <source>
        <dbReference type="EMBL" id="KAK6134609.1"/>
    </source>
</evidence>
<protein>
    <recommendedName>
        <fullName evidence="11">E3 ubiquitin-protein ligase RMA</fullName>
        <ecNumber evidence="11">2.3.2.27</ecNumber>
    </recommendedName>
    <alternativeName>
        <fullName evidence="11">Protein RING membrane-anchor</fullName>
    </alternativeName>
    <alternativeName>
        <fullName evidence="11">RING-type E3 ubiquitin transferase RMA</fullName>
    </alternativeName>
</protein>
<evidence type="ECO:0000256" key="2">
    <source>
        <dbReference type="ARBA" id="ARBA00004308"/>
    </source>
</evidence>
<evidence type="ECO:0000259" key="12">
    <source>
        <dbReference type="PROSITE" id="PS50089"/>
    </source>
</evidence>
<evidence type="ECO:0000256" key="6">
    <source>
        <dbReference type="ARBA" id="ARBA00022771"/>
    </source>
</evidence>
<keyword evidence="14" id="KW-1185">Reference proteome</keyword>
<dbReference type="InterPro" id="IPR013083">
    <property type="entry name" value="Znf_RING/FYVE/PHD"/>
</dbReference>
<evidence type="ECO:0000256" key="5">
    <source>
        <dbReference type="ARBA" id="ARBA00022723"/>
    </source>
</evidence>
<dbReference type="Proteomes" id="UP001318860">
    <property type="component" value="Unassembled WGS sequence"/>
</dbReference>
<evidence type="ECO:0000256" key="8">
    <source>
        <dbReference type="ARBA" id="ARBA00022833"/>
    </source>
</evidence>
<evidence type="ECO:0000256" key="1">
    <source>
        <dbReference type="ARBA" id="ARBA00000900"/>
    </source>
</evidence>
<comment type="subcellular location">
    <subcellularLocation>
        <location evidence="2">Endomembrane system</location>
    </subcellularLocation>
    <subcellularLocation>
        <location evidence="11">Endoplasmic reticulum membrane</location>
        <topology evidence="11">Single-pass type IV membrane protein</topology>
    </subcellularLocation>
</comment>
<comment type="function">
    <text evidence="11">E3 ubiquitin-protein ligase.</text>
</comment>
<comment type="caution">
    <text evidence="13">The sequence shown here is derived from an EMBL/GenBank/DDBJ whole genome shotgun (WGS) entry which is preliminary data.</text>
</comment>
<reference evidence="13 14" key="1">
    <citation type="journal article" date="2021" name="Comput. Struct. Biotechnol. J.">
        <title>De novo genome assembly of the potent medicinal plant Rehmannia glutinosa using nanopore technology.</title>
        <authorList>
            <person name="Ma L."/>
            <person name="Dong C."/>
            <person name="Song C."/>
            <person name="Wang X."/>
            <person name="Zheng X."/>
            <person name="Niu Y."/>
            <person name="Chen S."/>
            <person name="Feng W."/>
        </authorList>
    </citation>
    <scope>NUCLEOTIDE SEQUENCE [LARGE SCALE GENOMIC DNA]</scope>
    <source>
        <strain evidence="13">DH-2019</strain>
    </source>
</reference>
<dbReference type="SMART" id="SM00184">
    <property type="entry name" value="RING"/>
    <property type="match status" value="1"/>
</dbReference>
<name>A0ABR0VKG6_REHGL</name>
<dbReference type="CDD" id="cd16745">
    <property type="entry name" value="RING-HC_AtRMA-like"/>
    <property type="match status" value="1"/>
</dbReference>
<evidence type="ECO:0000256" key="9">
    <source>
        <dbReference type="ARBA" id="ARBA00023136"/>
    </source>
</evidence>
<dbReference type="InterPro" id="IPR045103">
    <property type="entry name" value="RNF5/RNF185-like"/>
</dbReference>
<dbReference type="InterPro" id="IPR017907">
    <property type="entry name" value="Znf_RING_CS"/>
</dbReference>